<dbReference type="PROSITE" id="PS01124">
    <property type="entry name" value="HTH_ARAC_FAMILY_2"/>
    <property type="match status" value="1"/>
</dbReference>
<accession>A0A1S8T805</accession>
<proteinExistence type="predicted"/>
<protein>
    <submittedName>
        <fullName evidence="5">Melibiose operon regulatory protein</fullName>
    </submittedName>
</protein>
<dbReference type="PANTHER" id="PTHR43280">
    <property type="entry name" value="ARAC-FAMILY TRANSCRIPTIONAL REGULATOR"/>
    <property type="match status" value="1"/>
</dbReference>
<keyword evidence="1" id="KW-0805">Transcription regulation</keyword>
<keyword evidence="3" id="KW-0804">Transcription</keyword>
<dbReference type="SMART" id="SM00342">
    <property type="entry name" value="HTH_ARAC"/>
    <property type="match status" value="1"/>
</dbReference>
<evidence type="ECO:0000256" key="2">
    <source>
        <dbReference type="ARBA" id="ARBA00023125"/>
    </source>
</evidence>
<dbReference type="InterPro" id="IPR018060">
    <property type="entry name" value="HTH_AraC"/>
</dbReference>
<dbReference type="AlphaFoldDB" id="A0A1S8T805"/>
<sequence length="296" mass="34467">MKDKNENVIIVIKITKRMDYTKIMDINKLTLINNLDLKLYYCGTEKCSPNHYWGPAIKEHYKIHYIHKGKGIFRVGDETYHLKEGQGFLICPSVISYYKADDKEPWSYSWCAFNGINAEAYLKRANLTIKNPILQYNKDDKVSECFEKMMQAINVEKSSDLRLQSLLYLFLATIIDEAVLDLSYKESKINKNMYVNKAIDFIQINYSRKIRVSELAKSIALDRKYISKLFKDIVGVTIQDYLISFRMNKAKEMMKDRQLSIGDISRSVGYDSPLIFSKAFKKINGLSPSKYRNSIE</sequence>
<dbReference type="STRING" id="29367.CLPUN_43390"/>
<dbReference type="Pfam" id="PF02311">
    <property type="entry name" value="AraC_binding"/>
    <property type="match status" value="1"/>
</dbReference>
<name>A0A1S8T805_9CLOT</name>
<comment type="caution">
    <text evidence="5">The sequence shown here is derived from an EMBL/GenBank/DDBJ whole genome shotgun (WGS) entry which is preliminary data.</text>
</comment>
<keyword evidence="6" id="KW-1185">Reference proteome</keyword>
<evidence type="ECO:0000259" key="4">
    <source>
        <dbReference type="PROSITE" id="PS01124"/>
    </source>
</evidence>
<dbReference type="InterPro" id="IPR003313">
    <property type="entry name" value="AraC-bd"/>
</dbReference>
<dbReference type="InterPro" id="IPR020449">
    <property type="entry name" value="Tscrpt_reg_AraC-type_HTH"/>
</dbReference>
<dbReference type="SUPFAM" id="SSF51215">
    <property type="entry name" value="Regulatory protein AraC"/>
    <property type="match status" value="1"/>
</dbReference>
<evidence type="ECO:0000313" key="5">
    <source>
        <dbReference type="EMBL" id="OOM73759.1"/>
    </source>
</evidence>
<dbReference type="Pfam" id="PF12833">
    <property type="entry name" value="HTH_18"/>
    <property type="match status" value="1"/>
</dbReference>
<reference evidence="5 6" key="1">
    <citation type="submission" date="2016-05" db="EMBL/GenBank/DDBJ databases">
        <title>Microbial solvent formation.</title>
        <authorList>
            <person name="Poehlein A."/>
            <person name="Montoya Solano J.D."/>
            <person name="Flitsch S."/>
            <person name="Krabben P."/>
            <person name="Duerre P."/>
            <person name="Daniel R."/>
        </authorList>
    </citation>
    <scope>NUCLEOTIDE SEQUENCE [LARGE SCALE GENOMIC DNA]</scope>
    <source>
        <strain evidence="5 6">DSM 2619</strain>
    </source>
</reference>
<dbReference type="InterPro" id="IPR018062">
    <property type="entry name" value="HTH_AraC-typ_CS"/>
</dbReference>
<dbReference type="GO" id="GO:0003700">
    <property type="term" value="F:DNA-binding transcription factor activity"/>
    <property type="evidence" value="ECO:0007669"/>
    <property type="project" value="InterPro"/>
</dbReference>
<dbReference type="EMBL" id="LZZM01000210">
    <property type="protein sequence ID" value="OOM73759.1"/>
    <property type="molecule type" value="Genomic_DNA"/>
</dbReference>
<dbReference type="InterPro" id="IPR009057">
    <property type="entry name" value="Homeodomain-like_sf"/>
</dbReference>
<gene>
    <name evidence="5" type="primary">melR_7</name>
    <name evidence="5" type="ORF">CLPUN_43390</name>
</gene>
<evidence type="ECO:0000313" key="6">
    <source>
        <dbReference type="Proteomes" id="UP000190890"/>
    </source>
</evidence>
<dbReference type="PRINTS" id="PR00032">
    <property type="entry name" value="HTHARAC"/>
</dbReference>
<dbReference type="InterPro" id="IPR037923">
    <property type="entry name" value="HTH-like"/>
</dbReference>
<dbReference type="Gene3D" id="2.60.120.280">
    <property type="entry name" value="Regulatory protein AraC"/>
    <property type="match status" value="1"/>
</dbReference>
<evidence type="ECO:0000256" key="3">
    <source>
        <dbReference type="ARBA" id="ARBA00023163"/>
    </source>
</evidence>
<organism evidence="5 6">
    <name type="scientific">Clostridium puniceum</name>
    <dbReference type="NCBI Taxonomy" id="29367"/>
    <lineage>
        <taxon>Bacteria</taxon>
        <taxon>Bacillati</taxon>
        <taxon>Bacillota</taxon>
        <taxon>Clostridia</taxon>
        <taxon>Eubacteriales</taxon>
        <taxon>Clostridiaceae</taxon>
        <taxon>Clostridium</taxon>
    </lineage>
</organism>
<evidence type="ECO:0000256" key="1">
    <source>
        <dbReference type="ARBA" id="ARBA00023015"/>
    </source>
</evidence>
<dbReference type="Proteomes" id="UP000190890">
    <property type="component" value="Unassembled WGS sequence"/>
</dbReference>
<feature type="domain" description="HTH araC/xylS-type" evidence="4">
    <location>
        <begin position="196"/>
        <end position="294"/>
    </location>
</feature>
<dbReference type="Gene3D" id="1.10.10.60">
    <property type="entry name" value="Homeodomain-like"/>
    <property type="match status" value="2"/>
</dbReference>
<dbReference type="SUPFAM" id="SSF46689">
    <property type="entry name" value="Homeodomain-like"/>
    <property type="match status" value="2"/>
</dbReference>
<dbReference type="GO" id="GO:0043565">
    <property type="term" value="F:sequence-specific DNA binding"/>
    <property type="evidence" value="ECO:0007669"/>
    <property type="project" value="InterPro"/>
</dbReference>
<dbReference type="CDD" id="cd06986">
    <property type="entry name" value="cupin_MmsR-like_N"/>
    <property type="match status" value="1"/>
</dbReference>
<dbReference type="PROSITE" id="PS00041">
    <property type="entry name" value="HTH_ARAC_FAMILY_1"/>
    <property type="match status" value="1"/>
</dbReference>
<keyword evidence="2" id="KW-0238">DNA-binding</keyword>
<dbReference type="PANTHER" id="PTHR43280:SF28">
    <property type="entry name" value="HTH-TYPE TRANSCRIPTIONAL ACTIVATOR RHAS"/>
    <property type="match status" value="1"/>
</dbReference>